<dbReference type="AlphaFoldDB" id="A0A0A0JCI0"/>
<accession>A0A0A0JCI0</accession>
<dbReference type="EMBL" id="AVPJ01000003">
    <property type="protein sequence ID" value="KGN33722.1"/>
    <property type="molecule type" value="Genomic_DNA"/>
</dbReference>
<gene>
    <name evidence="2" type="ORF">N802_07860</name>
</gene>
<dbReference type="RefSeq" id="WP_035913240.1">
    <property type="nucleotide sequence ID" value="NZ_AVPJ01000003.1"/>
</dbReference>
<protein>
    <submittedName>
        <fullName evidence="2">Transcriptional regulator</fullName>
    </submittedName>
</protein>
<dbReference type="eggNOG" id="COG3860">
    <property type="taxonomic scope" value="Bacteria"/>
</dbReference>
<dbReference type="InterPro" id="IPR018656">
    <property type="entry name" value="DUF2087"/>
</dbReference>
<evidence type="ECO:0000313" key="3">
    <source>
        <dbReference type="Proteomes" id="UP000030002"/>
    </source>
</evidence>
<dbReference type="OrthoDB" id="529288at2"/>
<sequence>MHRPSLTEALAHRDAVLRAFVGADGRLSSIPTKIAKRLVVLDLIAQDFGLGEIYPEADVNTILQRRHPDHAALRRYLVEEGFLDRRDGVYWRAGGTVELD</sequence>
<dbReference type="Proteomes" id="UP000030002">
    <property type="component" value="Unassembled WGS sequence"/>
</dbReference>
<proteinExistence type="predicted"/>
<keyword evidence="3" id="KW-1185">Reference proteome</keyword>
<reference evidence="2 3" key="1">
    <citation type="submission" date="2013-08" db="EMBL/GenBank/DDBJ databases">
        <title>The genome sequence of Knoellia sinensis.</title>
        <authorList>
            <person name="Zhu W."/>
            <person name="Wang G."/>
        </authorList>
    </citation>
    <scope>NUCLEOTIDE SEQUENCE [LARGE SCALE GENOMIC DNA]</scope>
    <source>
        <strain evidence="2 3">KCTC 19936</strain>
    </source>
</reference>
<dbReference type="Pfam" id="PF09860">
    <property type="entry name" value="DUF2087"/>
    <property type="match status" value="1"/>
</dbReference>
<comment type="caution">
    <text evidence="2">The sequence shown here is derived from an EMBL/GenBank/DDBJ whole genome shotgun (WGS) entry which is preliminary data.</text>
</comment>
<feature type="domain" description="DUF2087" evidence="1">
    <location>
        <begin position="26"/>
        <end position="92"/>
    </location>
</feature>
<name>A0A0A0JCI0_9MICO</name>
<dbReference type="STRING" id="1385520.N802_07860"/>
<organism evidence="2 3">
    <name type="scientific">Knoellia sinensis KCTC 19936</name>
    <dbReference type="NCBI Taxonomy" id="1385520"/>
    <lineage>
        <taxon>Bacteria</taxon>
        <taxon>Bacillati</taxon>
        <taxon>Actinomycetota</taxon>
        <taxon>Actinomycetes</taxon>
        <taxon>Micrococcales</taxon>
        <taxon>Intrasporangiaceae</taxon>
        <taxon>Knoellia</taxon>
    </lineage>
</organism>
<evidence type="ECO:0000313" key="2">
    <source>
        <dbReference type="EMBL" id="KGN33722.1"/>
    </source>
</evidence>
<evidence type="ECO:0000259" key="1">
    <source>
        <dbReference type="Pfam" id="PF09860"/>
    </source>
</evidence>